<evidence type="ECO:0008006" key="3">
    <source>
        <dbReference type="Google" id="ProtNLM"/>
    </source>
</evidence>
<proteinExistence type="predicted"/>
<name>A0A1M5U082_9CLOT</name>
<dbReference type="AlphaFoldDB" id="A0A1M5U082"/>
<protein>
    <recommendedName>
        <fullName evidence="3">Phage gp6-like head-tail connector protein</fullName>
    </recommendedName>
</protein>
<organism evidence="1 2">
    <name type="scientific">Clostridium intestinale DSM 6191</name>
    <dbReference type="NCBI Taxonomy" id="1121320"/>
    <lineage>
        <taxon>Bacteria</taxon>
        <taxon>Bacillati</taxon>
        <taxon>Bacillota</taxon>
        <taxon>Clostridia</taxon>
        <taxon>Eubacteriales</taxon>
        <taxon>Clostridiaceae</taxon>
        <taxon>Clostridium</taxon>
    </lineage>
</organism>
<gene>
    <name evidence="1" type="ORF">SAMN02745941_00369</name>
</gene>
<dbReference type="RefSeq" id="WP_073016105.1">
    <property type="nucleotide sequence ID" value="NZ_FQXU01000003.1"/>
</dbReference>
<sequence length="100" mass="11634">MPEELLVDVKNYLHISWQDEKTDKNITGYIKRGMARLQEIAGVPLDFTKEDLPKSLLLDYCRYANSQALEMFEKNFLSEIMSLHFDGQIQAMDEKEETSS</sequence>
<reference evidence="1 2" key="1">
    <citation type="submission" date="2016-11" db="EMBL/GenBank/DDBJ databases">
        <authorList>
            <person name="Jaros S."/>
            <person name="Januszkiewicz K."/>
            <person name="Wedrychowicz H."/>
        </authorList>
    </citation>
    <scope>NUCLEOTIDE SEQUENCE [LARGE SCALE GENOMIC DNA]</scope>
    <source>
        <strain evidence="1 2">DSM 6191</strain>
    </source>
</reference>
<dbReference type="Proteomes" id="UP000184241">
    <property type="component" value="Unassembled WGS sequence"/>
</dbReference>
<evidence type="ECO:0000313" key="1">
    <source>
        <dbReference type="EMBL" id="SHH56442.1"/>
    </source>
</evidence>
<dbReference type="EMBL" id="FQXU01000003">
    <property type="protein sequence ID" value="SHH56442.1"/>
    <property type="molecule type" value="Genomic_DNA"/>
</dbReference>
<evidence type="ECO:0000313" key="2">
    <source>
        <dbReference type="Proteomes" id="UP000184241"/>
    </source>
</evidence>
<accession>A0A1M5U082</accession>